<keyword evidence="1" id="KW-0472">Membrane</keyword>
<gene>
    <name evidence="2" type="ORF">KL86DYS2_11273</name>
</gene>
<protein>
    <submittedName>
        <fullName evidence="2">Uncharacterized protein</fullName>
    </submittedName>
</protein>
<organism evidence="2">
    <name type="scientific">uncultured Dysgonomonas sp</name>
    <dbReference type="NCBI Taxonomy" id="206096"/>
    <lineage>
        <taxon>Bacteria</taxon>
        <taxon>Pseudomonadati</taxon>
        <taxon>Bacteroidota</taxon>
        <taxon>Bacteroidia</taxon>
        <taxon>Bacteroidales</taxon>
        <taxon>Dysgonomonadaceae</taxon>
        <taxon>Dysgonomonas</taxon>
        <taxon>environmental samples</taxon>
    </lineage>
</organism>
<dbReference type="EMBL" id="FLUL01000001">
    <property type="protein sequence ID" value="SBV97444.1"/>
    <property type="molecule type" value="Genomic_DNA"/>
</dbReference>
<keyword evidence="1" id="KW-1133">Transmembrane helix</keyword>
<accession>A0A212JDC1</accession>
<reference evidence="2" key="1">
    <citation type="submission" date="2016-04" db="EMBL/GenBank/DDBJ databases">
        <authorList>
            <person name="Evans L.H."/>
            <person name="Alamgir A."/>
            <person name="Owens N."/>
            <person name="Weber N.D."/>
            <person name="Virtaneva K."/>
            <person name="Barbian K."/>
            <person name="Babar A."/>
            <person name="Rosenke K."/>
        </authorList>
    </citation>
    <scope>NUCLEOTIDE SEQUENCE</scope>
    <source>
        <strain evidence="2">86-2</strain>
    </source>
</reference>
<proteinExistence type="predicted"/>
<sequence>MFRILCICFIYVEIDEVYIIAYKFILNFIYKKILLLYSVLYINKA</sequence>
<dbReference type="AlphaFoldDB" id="A0A212JDC1"/>
<evidence type="ECO:0000313" key="2">
    <source>
        <dbReference type="EMBL" id="SBV97444.1"/>
    </source>
</evidence>
<feature type="transmembrane region" description="Helical" evidence="1">
    <location>
        <begin position="20"/>
        <end position="42"/>
    </location>
</feature>
<evidence type="ECO:0000256" key="1">
    <source>
        <dbReference type="SAM" id="Phobius"/>
    </source>
</evidence>
<keyword evidence="1" id="KW-0812">Transmembrane</keyword>
<name>A0A212JDC1_9BACT</name>